<gene>
    <name evidence="1" type="ORF">GCM10011584_18830</name>
</gene>
<evidence type="ECO:0000313" key="1">
    <source>
        <dbReference type="EMBL" id="GGO89444.1"/>
    </source>
</evidence>
<reference evidence="2" key="1">
    <citation type="journal article" date="2019" name="Int. J. Syst. Evol. Microbiol.">
        <title>The Global Catalogue of Microorganisms (GCM) 10K type strain sequencing project: providing services to taxonomists for standard genome sequencing and annotation.</title>
        <authorList>
            <consortium name="The Broad Institute Genomics Platform"/>
            <consortium name="The Broad Institute Genome Sequencing Center for Infectious Disease"/>
            <person name="Wu L."/>
            <person name="Ma J."/>
        </authorList>
    </citation>
    <scope>NUCLEOTIDE SEQUENCE [LARGE SCALE GENOMIC DNA]</scope>
    <source>
        <strain evidence="2">CGMCC 4.7371</strain>
    </source>
</reference>
<name>A0ABQ2NF11_9ACTN</name>
<evidence type="ECO:0008006" key="3">
    <source>
        <dbReference type="Google" id="ProtNLM"/>
    </source>
</evidence>
<comment type="caution">
    <text evidence="1">The sequence shown here is derived from an EMBL/GenBank/DDBJ whole genome shotgun (WGS) entry which is preliminary data.</text>
</comment>
<organism evidence="1 2">
    <name type="scientific">Nocardioides phosphati</name>
    <dbReference type="NCBI Taxonomy" id="1867775"/>
    <lineage>
        <taxon>Bacteria</taxon>
        <taxon>Bacillati</taxon>
        <taxon>Actinomycetota</taxon>
        <taxon>Actinomycetes</taxon>
        <taxon>Propionibacteriales</taxon>
        <taxon>Nocardioidaceae</taxon>
        <taxon>Nocardioides</taxon>
    </lineage>
</organism>
<proteinExistence type="predicted"/>
<keyword evidence="2" id="KW-1185">Reference proteome</keyword>
<evidence type="ECO:0000313" key="2">
    <source>
        <dbReference type="Proteomes" id="UP000655410"/>
    </source>
</evidence>
<dbReference type="EMBL" id="BMNI01000004">
    <property type="protein sequence ID" value="GGO89444.1"/>
    <property type="molecule type" value="Genomic_DNA"/>
</dbReference>
<accession>A0ABQ2NF11</accession>
<protein>
    <recommendedName>
        <fullName evidence="3">SPOR domain-containing protein</fullName>
    </recommendedName>
</protein>
<dbReference type="Proteomes" id="UP000655410">
    <property type="component" value="Unassembled WGS sequence"/>
</dbReference>
<sequence length="109" mass="11996">MLRSDMSGTVAPMRGIFFEEDDARAVAARLRSDGFDAEVARERLAGEDDDEDHPWAVVSDAPPIALELLVEEYDGWLEVDEAAPTEVVLPPLQADLPAAPIRVKRPDLQ</sequence>